<evidence type="ECO:0000256" key="2">
    <source>
        <dbReference type="SAM" id="Phobius"/>
    </source>
</evidence>
<evidence type="ECO:0000313" key="3">
    <source>
        <dbReference type="EMBL" id="RXZ34930.1"/>
    </source>
</evidence>
<evidence type="ECO:0008006" key="5">
    <source>
        <dbReference type="Google" id="ProtNLM"/>
    </source>
</evidence>
<gene>
    <name evidence="3" type="ORF">EO081_04560</name>
</gene>
<keyword evidence="4" id="KW-1185">Reference proteome</keyword>
<protein>
    <recommendedName>
        <fullName evidence="5">Energy transducer TonB</fullName>
    </recommendedName>
</protein>
<proteinExistence type="predicted"/>
<feature type="transmembrane region" description="Helical" evidence="2">
    <location>
        <begin position="20"/>
        <end position="40"/>
    </location>
</feature>
<name>A0A4Q2IZY2_9SPHN</name>
<comment type="caution">
    <text evidence="3">The sequence shown here is derived from an EMBL/GenBank/DDBJ whole genome shotgun (WGS) entry which is preliminary data.</text>
</comment>
<keyword evidence="2" id="KW-0812">Transmembrane</keyword>
<organism evidence="3 4">
    <name type="scientific">Sphingomonas desiccabilis</name>
    <dbReference type="NCBI Taxonomy" id="429134"/>
    <lineage>
        <taxon>Bacteria</taxon>
        <taxon>Pseudomonadati</taxon>
        <taxon>Pseudomonadota</taxon>
        <taxon>Alphaproteobacteria</taxon>
        <taxon>Sphingomonadales</taxon>
        <taxon>Sphingomonadaceae</taxon>
        <taxon>Sphingomonas</taxon>
    </lineage>
</organism>
<keyword evidence="2" id="KW-0472">Membrane</keyword>
<dbReference type="AlphaFoldDB" id="A0A4Q2IZY2"/>
<dbReference type="Proteomes" id="UP000292347">
    <property type="component" value="Unassembled WGS sequence"/>
</dbReference>
<evidence type="ECO:0000313" key="4">
    <source>
        <dbReference type="Proteomes" id="UP000292347"/>
    </source>
</evidence>
<keyword evidence="2" id="KW-1133">Transmembrane helix</keyword>
<sequence length="259" mass="27298">MRAASDPISSYRASRRPRTIALLLAVGINVLILIMLLTLAPRLAAPPPPEAQPPVFDITPDLPETQAAGDPEVPKTGGGATARSRPKAAVTAPPPPPSAPPAPQPTPSMLVLSSDDFAASDIGAIRSTRGTELADSGAADEGGDAAHSGAAYGPGEGPGGERLYRAEWYRRPTDRELGAYMPPQGAPAGAWAEIACRTVADYRVEDCRELGDSPRGSRLAGAIRQAAWQFRVRPPRVGGKPMIGAWVRIRIDFTHRPQP</sequence>
<accession>A0A4Q2IZY2</accession>
<dbReference type="EMBL" id="SDPT01000001">
    <property type="protein sequence ID" value="RXZ34930.1"/>
    <property type="molecule type" value="Genomic_DNA"/>
</dbReference>
<evidence type="ECO:0000256" key="1">
    <source>
        <dbReference type="SAM" id="MobiDB-lite"/>
    </source>
</evidence>
<feature type="region of interest" description="Disordered" evidence="1">
    <location>
        <begin position="48"/>
        <end position="111"/>
    </location>
</feature>
<feature type="region of interest" description="Disordered" evidence="1">
    <location>
        <begin position="130"/>
        <end position="160"/>
    </location>
</feature>
<feature type="compositionally biased region" description="Pro residues" evidence="1">
    <location>
        <begin position="92"/>
        <end position="106"/>
    </location>
</feature>
<dbReference type="OrthoDB" id="7410762at2"/>
<dbReference type="RefSeq" id="WP_129340712.1">
    <property type="nucleotide sequence ID" value="NZ_JACIDD010000001.1"/>
</dbReference>
<reference evidence="3 4" key="1">
    <citation type="submission" date="2019-01" db="EMBL/GenBank/DDBJ databases">
        <title>Sphingomonas mucosissima sp. nov. and Sphingomonas desiccabilis sp. nov., from biological soil crusts in the Colorado Plateau, USA.</title>
        <authorList>
            <person name="Zhu D."/>
        </authorList>
    </citation>
    <scope>NUCLEOTIDE SEQUENCE [LARGE SCALE GENOMIC DNA]</scope>
    <source>
        <strain evidence="3 4">CP1D</strain>
    </source>
</reference>
<feature type="compositionally biased region" description="Low complexity" evidence="1">
    <location>
        <begin position="134"/>
        <end position="151"/>
    </location>
</feature>